<accession>A0A7W7Y5C9</accession>
<evidence type="ECO:0000256" key="6">
    <source>
        <dbReference type="SAM" id="MobiDB-lite"/>
    </source>
</evidence>
<evidence type="ECO:0000256" key="1">
    <source>
        <dbReference type="ARBA" id="ARBA00004117"/>
    </source>
</evidence>
<name>A0A7W7Y5C9_9BACT</name>
<dbReference type="GO" id="GO:0003774">
    <property type="term" value="F:cytoskeletal motor activity"/>
    <property type="evidence" value="ECO:0007669"/>
    <property type="project" value="InterPro"/>
</dbReference>
<dbReference type="PANTHER" id="PTHR34653:SF1">
    <property type="entry name" value="FLAGELLAR HOOK-BASAL BODY COMPLEX PROTEIN FLIE"/>
    <property type="match status" value="1"/>
</dbReference>
<dbReference type="NCBIfam" id="TIGR00205">
    <property type="entry name" value="fliE"/>
    <property type="match status" value="1"/>
</dbReference>
<keyword evidence="7" id="KW-0966">Cell projection</keyword>
<keyword evidence="7" id="KW-0969">Cilium</keyword>
<proteinExistence type="inferred from homology"/>
<feature type="compositionally biased region" description="Polar residues" evidence="6">
    <location>
        <begin position="1"/>
        <end position="10"/>
    </location>
</feature>
<evidence type="ECO:0000313" key="8">
    <source>
        <dbReference type="Proteomes" id="UP000528322"/>
    </source>
</evidence>
<comment type="subcellular location">
    <subcellularLocation>
        <location evidence="1 4">Bacterial flagellum basal body</location>
    </subcellularLocation>
</comment>
<dbReference type="Pfam" id="PF02049">
    <property type="entry name" value="FliE"/>
    <property type="match status" value="1"/>
</dbReference>
<dbReference type="AlphaFoldDB" id="A0A7W7Y5C9"/>
<dbReference type="RefSeq" id="WP_183732805.1">
    <property type="nucleotide sequence ID" value="NZ_JACHID010000010.1"/>
</dbReference>
<feature type="region of interest" description="Disordered" evidence="6">
    <location>
        <begin position="1"/>
        <end position="38"/>
    </location>
</feature>
<evidence type="ECO:0000256" key="3">
    <source>
        <dbReference type="ARBA" id="ARBA00023143"/>
    </source>
</evidence>
<comment type="caution">
    <text evidence="7">The sequence shown here is derived from an EMBL/GenBank/DDBJ whole genome shotgun (WGS) entry which is preliminary data.</text>
</comment>
<sequence length="107" mass="12168">MADFNINNSMPLMLDMTKPTGKAEHTEGPQPGKDYPQFSDFLKDSIQEVNSAQKNADRAIEELIAGESKDIHTTMIKMQQADVSLQMMMQVRNKIMDAYQEVMRTQV</sequence>
<comment type="similarity">
    <text evidence="2 4">Belongs to the FliE family.</text>
</comment>
<evidence type="ECO:0000256" key="4">
    <source>
        <dbReference type="HAMAP-Rule" id="MF_00724"/>
    </source>
</evidence>
<dbReference type="GO" id="GO:0005198">
    <property type="term" value="F:structural molecule activity"/>
    <property type="evidence" value="ECO:0007669"/>
    <property type="project" value="UniProtKB-UniRule"/>
</dbReference>
<dbReference type="EMBL" id="JACHID010000010">
    <property type="protein sequence ID" value="MBB5022390.1"/>
    <property type="molecule type" value="Genomic_DNA"/>
</dbReference>
<protein>
    <recommendedName>
        <fullName evidence="4 5">Flagellar hook-basal body complex protein FliE</fullName>
    </recommendedName>
</protein>
<dbReference type="InterPro" id="IPR001624">
    <property type="entry name" value="FliE"/>
</dbReference>
<evidence type="ECO:0000256" key="5">
    <source>
        <dbReference type="NCBIfam" id="TIGR00205"/>
    </source>
</evidence>
<dbReference type="GO" id="GO:0009425">
    <property type="term" value="C:bacterial-type flagellum basal body"/>
    <property type="evidence" value="ECO:0007669"/>
    <property type="project" value="UniProtKB-SubCell"/>
</dbReference>
<dbReference type="PANTHER" id="PTHR34653">
    <property type="match status" value="1"/>
</dbReference>
<dbReference type="Proteomes" id="UP000528322">
    <property type="component" value="Unassembled WGS sequence"/>
</dbReference>
<dbReference type="HAMAP" id="MF_00724">
    <property type="entry name" value="FliE"/>
    <property type="match status" value="1"/>
</dbReference>
<evidence type="ECO:0000313" key="7">
    <source>
        <dbReference type="EMBL" id="MBB5022390.1"/>
    </source>
</evidence>
<keyword evidence="3 4" id="KW-0975">Bacterial flagellum</keyword>
<dbReference type="GO" id="GO:0071973">
    <property type="term" value="P:bacterial-type flagellum-dependent cell motility"/>
    <property type="evidence" value="ECO:0007669"/>
    <property type="project" value="InterPro"/>
</dbReference>
<keyword evidence="8" id="KW-1185">Reference proteome</keyword>
<gene>
    <name evidence="4" type="primary">fliE</name>
    <name evidence="7" type="ORF">HNR37_001725</name>
</gene>
<evidence type="ECO:0000256" key="2">
    <source>
        <dbReference type="ARBA" id="ARBA00009272"/>
    </source>
</evidence>
<keyword evidence="7" id="KW-0282">Flagellum</keyword>
<dbReference type="PRINTS" id="PR01006">
    <property type="entry name" value="FLGHOOKFLIE"/>
</dbReference>
<organism evidence="7 8">
    <name type="scientific">Desulfurispira natronophila</name>
    <dbReference type="NCBI Taxonomy" id="682562"/>
    <lineage>
        <taxon>Bacteria</taxon>
        <taxon>Pseudomonadati</taxon>
        <taxon>Chrysiogenota</taxon>
        <taxon>Chrysiogenia</taxon>
        <taxon>Chrysiogenales</taxon>
        <taxon>Chrysiogenaceae</taxon>
        <taxon>Desulfurispira</taxon>
    </lineage>
</organism>
<reference evidence="7 8" key="1">
    <citation type="submission" date="2020-08" db="EMBL/GenBank/DDBJ databases">
        <title>Genomic Encyclopedia of Type Strains, Phase IV (KMG-IV): sequencing the most valuable type-strain genomes for metagenomic binning, comparative biology and taxonomic classification.</title>
        <authorList>
            <person name="Goeker M."/>
        </authorList>
    </citation>
    <scope>NUCLEOTIDE SEQUENCE [LARGE SCALE GENOMIC DNA]</scope>
    <source>
        <strain evidence="7 8">DSM 22071</strain>
    </source>
</reference>